<dbReference type="AlphaFoldDB" id="A0A2L1UCW7"/>
<dbReference type="Proteomes" id="UP000464330">
    <property type="component" value="Chromosome"/>
</dbReference>
<feature type="transmembrane region" description="Helical" evidence="1">
    <location>
        <begin position="32"/>
        <end position="51"/>
    </location>
</feature>
<evidence type="ECO:0000256" key="1">
    <source>
        <dbReference type="SAM" id="Phobius"/>
    </source>
</evidence>
<evidence type="ECO:0000313" key="3">
    <source>
        <dbReference type="EMBL" id="QHZ51128.1"/>
    </source>
</evidence>
<keyword evidence="1" id="KW-0472">Membrane</keyword>
<name>A0A2L1UCW7_9BACL</name>
<sequence length="96" mass="11442">MVDKRQLASAAPELPSRIYEQDQKRRKIEARWIRITQLIILITGLGLWEVAGRNNWIDVGIGTSLYCRFRSRNDVNYSHNSIRHDYHNNDRSLWKF</sequence>
<protein>
    <submittedName>
        <fullName evidence="2">Uncharacterized protein</fullName>
    </submittedName>
</protein>
<evidence type="ECO:0000313" key="2">
    <source>
        <dbReference type="EMBL" id="AVF25992.1"/>
    </source>
</evidence>
<proteinExistence type="predicted"/>
<dbReference type="EMBL" id="CP019717">
    <property type="protein sequence ID" value="QHZ51128.1"/>
    <property type="molecule type" value="Genomic_DNA"/>
</dbReference>
<accession>A0A6C0QS13</accession>
<gene>
    <name evidence="2" type="ORF">ERICIII_01816</name>
    <name evidence="3" type="ORF">ERICV_01980</name>
</gene>
<reference evidence="2 5" key="2">
    <citation type="journal article" date="2020" name="Int. J. Med. Microbiol.">
        <title>Discovery of Paenibacillus larvae ERIC V: Phenotypic and genomic comparison to genotypes ERIC I-IV reveal different inventories of virulence factors which correlate with epidemiological prevalences of American Foulbrood.</title>
        <authorList>
            <person name="Beims H."/>
            <person name="Bunk B."/>
            <person name="Erler S."/>
            <person name="Mohr K.I."/>
            <person name="Sproer C."/>
            <person name="Pradella S."/>
            <person name="Gunther G."/>
            <person name="Rohde M."/>
            <person name="von der Ohe W."/>
            <person name="Steinert M."/>
        </authorList>
    </citation>
    <scope>NUCLEOTIDE SEQUENCE</scope>
    <source>
        <strain evidence="2">Eric_III</strain>
        <strain evidence="3">Eric_V</strain>
    </source>
</reference>
<dbReference type="EMBL" id="CP019655">
    <property type="protein sequence ID" value="AVF25992.1"/>
    <property type="molecule type" value="Genomic_DNA"/>
</dbReference>
<accession>A0A8B6WXJ7</accession>
<reference evidence="4" key="1">
    <citation type="submission" date="2017-02" db="EMBL/GenBank/DDBJ databases">
        <title>Delineation of Paenibacillus larvae strains originating from foulbrood outbreaks.</title>
        <authorList>
            <person name="Beims H."/>
            <person name="Bunk B."/>
            <person name="Sproeer C."/>
            <person name="Mohr K.I."/>
            <person name="Pradella S."/>
            <person name="Guenther G."/>
            <person name="Rohde M."/>
            <person name="von der Ohe W."/>
            <person name="Steinert M."/>
        </authorList>
    </citation>
    <scope>NUCLEOTIDE SEQUENCE [LARGE SCALE GENOMIC DNA]</scope>
    <source>
        <strain evidence="4">Eric_III</strain>
    </source>
</reference>
<evidence type="ECO:0000313" key="4">
    <source>
        <dbReference type="Proteomes" id="UP000239833"/>
    </source>
</evidence>
<accession>A0A2L1UCW7</accession>
<evidence type="ECO:0000313" key="5">
    <source>
        <dbReference type="Proteomes" id="UP000464330"/>
    </source>
</evidence>
<keyword evidence="1" id="KW-1133">Transmembrane helix</keyword>
<keyword evidence="1" id="KW-0812">Transmembrane</keyword>
<dbReference type="Proteomes" id="UP000239833">
    <property type="component" value="Chromosome"/>
</dbReference>
<organism evidence="2 4">
    <name type="scientific">Paenibacillus larvae subsp. larvae</name>
    <dbReference type="NCBI Taxonomy" id="147375"/>
    <lineage>
        <taxon>Bacteria</taxon>
        <taxon>Bacillati</taxon>
        <taxon>Bacillota</taxon>
        <taxon>Bacilli</taxon>
        <taxon>Bacillales</taxon>
        <taxon>Paenibacillaceae</taxon>
        <taxon>Paenibacillus</taxon>
    </lineage>
</organism>